<dbReference type="GO" id="GO:0005886">
    <property type="term" value="C:plasma membrane"/>
    <property type="evidence" value="ECO:0007669"/>
    <property type="project" value="TreeGrafter"/>
</dbReference>
<dbReference type="InterPro" id="IPR043519">
    <property type="entry name" value="NT_sf"/>
</dbReference>
<dbReference type="CDD" id="cd00077">
    <property type="entry name" value="HDc"/>
    <property type="match status" value="1"/>
</dbReference>
<dbReference type="SUPFAM" id="SSF81301">
    <property type="entry name" value="Nucleotidyltransferase"/>
    <property type="match status" value="1"/>
</dbReference>
<dbReference type="FunFam" id="1.10.3210.10:FF:000001">
    <property type="entry name" value="GTP pyrophosphokinase RelA"/>
    <property type="match status" value="1"/>
</dbReference>
<sequence>MLTIDIEQENKTLLRKYRALLRKAKPLLKNYEEDSKQIRKAFKFAVDAHKDMRRKSGEPYIYHPLDVATIVVEEIGLGKTSIIAALLHDVVEDTEWELKDIEERFGTKVAKIIDGLTKISATASKGRSLQAENFRKMLLTISEDIRVVLVKIADRLHNMRTLDSMPKDKQLKIKSETEYIYAPLAHRLGLYNIKSELEDLCLKYSDRSVYDEITEKIEQTQTVRNRFIQNFIKPIRADLKRQGFEFKIKSRTKSIRSIYNKMKRQGVSFEQVYDLFAIRIIFQSIREVEKTGCWKIYSVVTDHYTPNVNRLRDWISVPKANGYESLHTTVMGPKGQWVEVQIRSERMDEIAEKGYAAHWKYKDNSNDKGDQGIEGWLNRVRQLLEDNNTSAIEFLDDFRANLFNKEVFTFTPKGDLKVFPGGATVLDFAFEIHTEVGARCLGAKINGRLVPLNYKLQNGDQVEILTSNKPKANEDWFKFVTTGKARSKIKEYLKEDKKRIASMGKEIVARKLKHLKLPMNDQVVRQMMEYFNLKTETEFYFQVGEGIIEHNQLKRFQEKKKKQDNTPKIRPTDAKEFKQKIREIRKGEDELVIGEDIDNVDYSLAPCCNPIPGDDIFGFTTVSSGIKIHRTNCPNAVAMMANYGYRIIKARWSSLQDKQFDVHINIEGTDRMGIVNDVTRIISSQMRVNIKSIRFETRNSIFEGDISLLVHDTKEVSRIAKLLEGIEGVIKVKRLE</sequence>
<name>A0AAW9S8C7_9BACT</name>
<dbReference type="InterPro" id="IPR033655">
    <property type="entry name" value="TGS_RelA/SpoT"/>
</dbReference>
<feature type="domain" description="TGS" evidence="2">
    <location>
        <begin position="404"/>
        <end position="466"/>
    </location>
</feature>
<dbReference type="Pfam" id="PF19296">
    <property type="entry name" value="RelA_AH_RIS"/>
    <property type="match status" value="1"/>
</dbReference>
<dbReference type="CDD" id="cd04876">
    <property type="entry name" value="ACT_RelA-SpoT"/>
    <property type="match status" value="1"/>
</dbReference>
<dbReference type="InterPro" id="IPR002912">
    <property type="entry name" value="ACT_dom"/>
</dbReference>
<dbReference type="GO" id="GO:0015969">
    <property type="term" value="P:guanosine tetraphosphate metabolic process"/>
    <property type="evidence" value="ECO:0007669"/>
    <property type="project" value="InterPro"/>
</dbReference>
<dbReference type="InterPro" id="IPR012676">
    <property type="entry name" value="TGS-like"/>
</dbReference>
<accession>A0AAW9S8C7</accession>
<dbReference type="FunFam" id="3.10.20.30:FF:000002">
    <property type="entry name" value="GTP pyrophosphokinase (RelA/SpoT)"/>
    <property type="match status" value="1"/>
</dbReference>
<dbReference type="PANTHER" id="PTHR21262:SF31">
    <property type="entry name" value="GTP PYROPHOSPHOKINASE"/>
    <property type="match status" value="1"/>
</dbReference>
<dbReference type="SMART" id="SM00471">
    <property type="entry name" value="HDc"/>
    <property type="match status" value="1"/>
</dbReference>
<dbReference type="Proteomes" id="UP001403385">
    <property type="component" value="Unassembled WGS sequence"/>
</dbReference>
<dbReference type="InterPro" id="IPR007685">
    <property type="entry name" value="RelA_SpoT"/>
</dbReference>
<protein>
    <submittedName>
        <fullName evidence="3">Bifunctional (P)ppGpp synthetase/guanosine-3',5'-bis(Diphosphate) 3'-pyrophosphohydrolase</fullName>
        <ecNumber evidence="3">2.7.6.5</ecNumber>
    </submittedName>
</protein>
<dbReference type="GO" id="GO:0008728">
    <property type="term" value="F:GTP diphosphokinase activity"/>
    <property type="evidence" value="ECO:0007669"/>
    <property type="project" value="UniProtKB-EC"/>
</dbReference>
<evidence type="ECO:0000313" key="4">
    <source>
        <dbReference type="Proteomes" id="UP001403385"/>
    </source>
</evidence>
<keyword evidence="4" id="KW-1185">Reference proteome</keyword>
<reference evidence="3 4" key="1">
    <citation type="submission" date="2024-04" db="EMBL/GenBank/DDBJ databases">
        <title>Novel genus in family Flammeovirgaceae.</title>
        <authorList>
            <person name="Nguyen T.H."/>
            <person name="Vuong T.Q."/>
            <person name="Le H."/>
            <person name="Kim S.-G."/>
        </authorList>
    </citation>
    <scope>NUCLEOTIDE SEQUENCE [LARGE SCALE GENOMIC DNA]</scope>
    <source>
        <strain evidence="3 4">JCM 23209</strain>
    </source>
</reference>
<dbReference type="CDD" id="cd05399">
    <property type="entry name" value="NT_Rel-Spo_like"/>
    <property type="match status" value="1"/>
</dbReference>
<evidence type="ECO:0000256" key="1">
    <source>
        <dbReference type="RuleBase" id="RU003847"/>
    </source>
</evidence>
<comment type="caution">
    <text evidence="3">The sequence shown here is derived from an EMBL/GenBank/DDBJ whole genome shotgun (WGS) entry which is preliminary data.</text>
</comment>
<dbReference type="InterPro" id="IPR045865">
    <property type="entry name" value="ACT-like_dom_sf"/>
</dbReference>
<dbReference type="Gene3D" id="3.10.20.30">
    <property type="match status" value="1"/>
</dbReference>
<dbReference type="InterPro" id="IPR045600">
    <property type="entry name" value="RelA/SpoT_AH_RIS"/>
</dbReference>
<dbReference type="Pfam" id="PF13291">
    <property type="entry name" value="ACT_4"/>
    <property type="match status" value="1"/>
</dbReference>
<evidence type="ECO:0000313" key="3">
    <source>
        <dbReference type="EMBL" id="MEN7548668.1"/>
    </source>
</evidence>
<dbReference type="RefSeq" id="WP_346821445.1">
    <property type="nucleotide sequence ID" value="NZ_JBDKWZ010000006.1"/>
</dbReference>
<dbReference type="CDD" id="cd01668">
    <property type="entry name" value="TGS_RSH"/>
    <property type="match status" value="1"/>
</dbReference>
<dbReference type="PROSITE" id="PS51880">
    <property type="entry name" value="TGS"/>
    <property type="match status" value="1"/>
</dbReference>
<proteinExistence type="inferred from homology"/>
<organism evidence="3 4">
    <name type="scientific">Rapidithrix thailandica</name>
    <dbReference type="NCBI Taxonomy" id="413964"/>
    <lineage>
        <taxon>Bacteria</taxon>
        <taxon>Pseudomonadati</taxon>
        <taxon>Bacteroidota</taxon>
        <taxon>Cytophagia</taxon>
        <taxon>Cytophagales</taxon>
        <taxon>Flammeovirgaceae</taxon>
        <taxon>Rapidithrix</taxon>
    </lineage>
</organism>
<gene>
    <name evidence="3" type="ORF">AAG747_12155</name>
</gene>
<dbReference type="NCBIfam" id="TIGR00691">
    <property type="entry name" value="spoT_relA"/>
    <property type="match status" value="1"/>
</dbReference>
<dbReference type="Pfam" id="PF02824">
    <property type="entry name" value="TGS"/>
    <property type="match status" value="1"/>
</dbReference>
<comment type="similarity">
    <text evidence="1">Belongs to the relA/spoT family.</text>
</comment>
<evidence type="ECO:0000259" key="2">
    <source>
        <dbReference type="PROSITE" id="PS51880"/>
    </source>
</evidence>
<dbReference type="EMBL" id="JBDKWZ010000006">
    <property type="protein sequence ID" value="MEN7548668.1"/>
    <property type="molecule type" value="Genomic_DNA"/>
</dbReference>
<dbReference type="SUPFAM" id="SSF81271">
    <property type="entry name" value="TGS-like"/>
    <property type="match status" value="1"/>
</dbReference>
<keyword evidence="3" id="KW-0808">Transferase</keyword>
<dbReference type="InterPro" id="IPR012675">
    <property type="entry name" value="Beta-grasp_dom_sf"/>
</dbReference>
<dbReference type="SMART" id="SM00954">
    <property type="entry name" value="RelA_SpoT"/>
    <property type="match status" value="1"/>
</dbReference>
<dbReference type="SUPFAM" id="SSF55021">
    <property type="entry name" value="ACT-like"/>
    <property type="match status" value="1"/>
</dbReference>
<dbReference type="InterPro" id="IPR003607">
    <property type="entry name" value="HD/PDEase_dom"/>
</dbReference>
<dbReference type="Gene3D" id="3.30.460.10">
    <property type="entry name" value="Beta Polymerase, domain 2"/>
    <property type="match status" value="1"/>
</dbReference>
<dbReference type="Gene3D" id="1.10.3210.10">
    <property type="entry name" value="Hypothetical protein af1432"/>
    <property type="match status" value="1"/>
</dbReference>
<dbReference type="Pfam" id="PF13328">
    <property type="entry name" value="HD_4"/>
    <property type="match status" value="1"/>
</dbReference>
<dbReference type="InterPro" id="IPR004811">
    <property type="entry name" value="RelA/Spo_fam"/>
</dbReference>
<dbReference type="AlphaFoldDB" id="A0AAW9S8C7"/>
<dbReference type="EC" id="2.7.6.5" evidence="3"/>
<dbReference type="InterPro" id="IPR004095">
    <property type="entry name" value="TGS"/>
</dbReference>
<comment type="function">
    <text evidence="1">In eubacteria ppGpp (guanosine 3'-diphosphate 5'-diphosphate) is a mediator of the stringent response that coordinates a variety of cellular activities in response to changes in nutritional abundance.</text>
</comment>
<dbReference type="SUPFAM" id="SSF109604">
    <property type="entry name" value="HD-domain/PDEase-like"/>
    <property type="match status" value="1"/>
</dbReference>
<dbReference type="Gene3D" id="3.30.70.260">
    <property type="match status" value="1"/>
</dbReference>
<dbReference type="Pfam" id="PF04607">
    <property type="entry name" value="RelA_SpoT"/>
    <property type="match status" value="1"/>
</dbReference>
<dbReference type="PANTHER" id="PTHR21262">
    <property type="entry name" value="GUANOSINE-3',5'-BIS DIPHOSPHATE 3'-PYROPHOSPHOHYDROLASE"/>
    <property type="match status" value="1"/>
</dbReference>